<evidence type="ECO:0000256" key="7">
    <source>
        <dbReference type="ARBA" id="ARBA00022692"/>
    </source>
</evidence>
<dbReference type="InterPro" id="IPR040920">
    <property type="entry name" value="Arabino_trans_N"/>
</dbReference>
<feature type="compositionally biased region" description="Pro residues" evidence="11">
    <location>
        <begin position="115"/>
        <end position="124"/>
    </location>
</feature>
<feature type="transmembrane region" description="Helical" evidence="12">
    <location>
        <begin position="145"/>
        <end position="167"/>
    </location>
</feature>
<protein>
    <recommendedName>
        <fullName evidence="18">Arabinosyltransferase C</fullName>
    </recommendedName>
</protein>
<dbReference type="Pfam" id="PF04602">
    <property type="entry name" value="Arabinose_trans"/>
    <property type="match status" value="1"/>
</dbReference>
<dbReference type="EMBL" id="VKAC01000001">
    <property type="protein sequence ID" value="TXR58057.1"/>
    <property type="molecule type" value="Genomic_DNA"/>
</dbReference>
<feature type="transmembrane region" description="Helical" evidence="12">
    <location>
        <begin position="513"/>
        <end position="529"/>
    </location>
</feature>
<organism evidence="16 17">
    <name type="scientific">Quadrisphaera setariae</name>
    <dbReference type="NCBI Taxonomy" id="2593304"/>
    <lineage>
        <taxon>Bacteria</taxon>
        <taxon>Bacillati</taxon>
        <taxon>Actinomycetota</taxon>
        <taxon>Actinomycetes</taxon>
        <taxon>Kineosporiales</taxon>
        <taxon>Kineosporiaceae</taxon>
        <taxon>Quadrisphaera</taxon>
    </lineage>
</organism>
<feature type="compositionally biased region" description="Low complexity" evidence="11">
    <location>
        <begin position="32"/>
        <end position="58"/>
    </location>
</feature>
<dbReference type="Pfam" id="PF17689">
    <property type="entry name" value="Arabino_trans_N"/>
    <property type="match status" value="1"/>
</dbReference>
<dbReference type="InterPro" id="IPR007680">
    <property type="entry name" value="Arabino_trans_central"/>
</dbReference>
<dbReference type="GO" id="GO:0052636">
    <property type="term" value="F:arabinosyltransferase activity"/>
    <property type="evidence" value="ECO:0007669"/>
    <property type="project" value="InterPro"/>
</dbReference>
<dbReference type="InterPro" id="IPR042486">
    <property type="entry name" value="Arabino_trans_C_2"/>
</dbReference>
<evidence type="ECO:0000259" key="14">
    <source>
        <dbReference type="Pfam" id="PF14896"/>
    </source>
</evidence>
<feature type="transmembrane region" description="Helical" evidence="12">
    <location>
        <begin position="775"/>
        <end position="795"/>
    </location>
</feature>
<dbReference type="GO" id="GO:0071766">
    <property type="term" value="P:Actinobacterium-type cell wall biogenesis"/>
    <property type="evidence" value="ECO:0007669"/>
    <property type="project" value="InterPro"/>
</dbReference>
<evidence type="ECO:0008006" key="18">
    <source>
        <dbReference type="Google" id="ProtNLM"/>
    </source>
</evidence>
<keyword evidence="8 12" id="KW-1133">Transmembrane helix</keyword>
<evidence type="ECO:0000256" key="4">
    <source>
        <dbReference type="ARBA" id="ARBA00022475"/>
    </source>
</evidence>
<keyword evidence="4" id="KW-1003">Cell membrane</keyword>
<sequence length="1209" mass="126636">MSAPYQKRLKAAAWSGVVDPRKTAAFSRRVKTAAAPVATATPRKPPRTSGHTTGRGPPRTGPRPDLAWTARPGTPVTVARESRAPSARAAPETGGSVAQAVGGPERPEAPGSAGGPPPDQPPAAPSGSGASAAPPPAPAGRRLDLLLPLLSVLGLLALVCAAALPLAPVRHERPVVSWPQDPSAPVSSSLVLAAQTPSALRLTANCAAVRAAGSSADGVLFSTQRPDVALARQEALLWQVRDGRAVLTVKGEQAADVAVPATGDCELVTELRDDTTTATLDGQQVGEPVRGQPRLDSLVTSVTGATAGTGQQLQVRVAVDDEFASSPTPLKLALVWTLVASGLLLLLGVWLLDRRAHPVRAGPATGPAASPGAAAALQAAALPRWRSTLRPVTAHVVVVVGLAVWTALAPMTDDDGYYAAMARNVPHSGFVGQYYQLYDQSFVPLTWPWYALSWWEQLGDGALFLRVPGFLFCVATWFALRRALDLVLPLVPAWRRGGAAAADGRAGSRHRSVWLLALVYAAACSPYVMGVRPEGVVAALSAWTLVGVLTALRTRRLLPLALAVVLAAFSCAAHPTGLVAVAPLVAYLPRLWTLVSTGTRTWGERTATAVRALAVIAPGAMASAGGFADGTLFDYREGRKIFTSIEEPLRWTDEYVRYSFLLNPGIPMGAYAKRTTVLVGLLAVLVSLLLVAAARRRGAPTTGAGAPTAVLPAEMAALGLTGLLAYLALWITPSKWTHHFGSLSGLLPLLVVVLVLVGPAAAARLWPRTALAPRLGLVAGVVAVAALSFRGPNLWPYSWQLGMPFQGDELVGRGPLSSPALWVLVAVVAVLVARAVLRRRSRSGGDDSRPDALVVGAATTAVVALGLTTAVLGGTFAASVYGTWNTWSAAQARVKDPFGTRCDAASAIQVADPARSRALEALPGAEGRGQVEGFASQGGWWNGDPLPGTPGQGAFPQVWGSLTGAGDDNTGSLTTGWYQLRDGSTRSDEYVTTVVAGRLDLGNSLEVEYGRRAADGSVEVVRTREVDDSIDSPEWRSVLLLRPGQDPRDGADLVRLVARDASGGTGGWLAVSAPVAQPAVLLEDWIPRDAVVITSWQFTYLFGCQQQPAISDGVVERPTYTVLWGGDPLEGTNDSIWQYGRGGIAAPLPDAATLFEPVSEFAYPELRQAVPRWGQVAQLVYPYAADAYDMTLEPETAPGWEGPSVPSLG</sequence>
<feature type="domain" description="Arabinosyltransferas concanavalin like" evidence="15">
    <location>
        <begin position="175"/>
        <end position="320"/>
    </location>
</feature>
<evidence type="ECO:0000256" key="6">
    <source>
        <dbReference type="ARBA" id="ARBA00022679"/>
    </source>
</evidence>
<feature type="domain" description="Arabinosyltransferase C-terminal" evidence="14">
    <location>
        <begin position="958"/>
        <end position="1203"/>
    </location>
</feature>
<dbReference type="Proteomes" id="UP000321234">
    <property type="component" value="Unassembled WGS sequence"/>
</dbReference>
<keyword evidence="10" id="KW-0961">Cell wall biogenesis/degradation</keyword>
<feature type="transmembrane region" description="Helical" evidence="12">
    <location>
        <begin position="706"/>
        <end position="731"/>
    </location>
</feature>
<feature type="transmembrane region" description="Helical" evidence="12">
    <location>
        <begin position="560"/>
        <end position="588"/>
    </location>
</feature>
<evidence type="ECO:0000256" key="11">
    <source>
        <dbReference type="SAM" id="MobiDB-lite"/>
    </source>
</evidence>
<feature type="transmembrane region" description="Helical" evidence="12">
    <location>
        <begin position="392"/>
        <end position="411"/>
    </location>
</feature>
<keyword evidence="17" id="KW-1185">Reference proteome</keyword>
<keyword evidence="5" id="KW-0328">Glycosyltransferase</keyword>
<feature type="transmembrane region" description="Helical" evidence="12">
    <location>
        <begin position="535"/>
        <end position="553"/>
    </location>
</feature>
<feature type="transmembrane region" description="Helical" evidence="12">
    <location>
        <begin position="463"/>
        <end position="480"/>
    </location>
</feature>
<evidence type="ECO:0000256" key="5">
    <source>
        <dbReference type="ARBA" id="ARBA00022676"/>
    </source>
</evidence>
<evidence type="ECO:0000313" key="16">
    <source>
        <dbReference type="EMBL" id="TXR58057.1"/>
    </source>
</evidence>
<keyword evidence="6" id="KW-0808">Transferase</keyword>
<feature type="region of interest" description="Disordered" evidence="11">
    <location>
        <begin position="21"/>
        <end position="137"/>
    </location>
</feature>
<comment type="similarity">
    <text evidence="3">Belongs to the emb family.</text>
</comment>
<evidence type="ECO:0000256" key="2">
    <source>
        <dbReference type="ARBA" id="ARBA00004651"/>
    </source>
</evidence>
<feature type="transmembrane region" description="Helical" evidence="12">
    <location>
        <begin position="677"/>
        <end position="694"/>
    </location>
</feature>
<evidence type="ECO:0000256" key="8">
    <source>
        <dbReference type="ARBA" id="ARBA00022989"/>
    </source>
</evidence>
<comment type="subcellular location">
    <subcellularLocation>
        <location evidence="2">Cell membrane</location>
        <topology evidence="2">Multi-pass membrane protein</topology>
    </subcellularLocation>
</comment>
<feature type="transmembrane region" description="Helical" evidence="12">
    <location>
        <begin position="858"/>
        <end position="884"/>
    </location>
</feature>
<dbReference type="Pfam" id="PF14896">
    <property type="entry name" value="Arabino_trans_C"/>
    <property type="match status" value="1"/>
</dbReference>
<gene>
    <name evidence="16" type="ORF">FMM08_02275</name>
</gene>
<dbReference type="GO" id="GO:0071555">
    <property type="term" value="P:cell wall organization"/>
    <property type="evidence" value="ECO:0007669"/>
    <property type="project" value="UniProtKB-KW"/>
</dbReference>
<evidence type="ECO:0000259" key="15">
    <source>
        <dbReference type="Pfam" id="PF17689"/>
    </source>
</evidence>
<feature type="transmembrane region" description="Helical" evidence="12">
    <location>
        <begin position="820"/>
        <end position="837"/>
    </location>
</feature>
<evidence type="ECO:0000256" key="10">
    <source>
        <dbReference type="ARBA" id="ARBA00023316"/>
    </source>
</evidence>
<comment type="function">
    <text evidence="1">Arabinosyl transferase responsible for the polymerization of arabinose into the arabinan of arabinogalactan.</text>
</comment>
<dbReference type="Gene3D" id="2.60.120.940">
    <property type="entry name" value="EmbC, C-terminal domain, subdomain 2"/>
    <property type="match status" value="1"/>
</dbReference>
<keyword evidence="9 12" id="KW-0472">Membrane</keyword>
<dbReference type="InterPro" id="IPR027451">
    <property type="entry name" value="EmbABC_dom1"/>
</dbReference>
<dbReference type="AlphaFoldDB" id="A0A5C8ZJL5"/>
<dbReference type="GO" id="GO:0005886">
    <property type="term" value="C:plasma membrane"/>
    <property type="evidence" value="ECO:0007669"/>
    <property type="project" value="UniProtKB-SubCell"/>
</dbReference>
<comment type="caution">
    <text evidence="16">The sequence shown here is derived from an EMBL/GenBank/DDBJ whole genome shotgun (WGS) entry which is preliminary data.</text>
</comment>
<reference evidence="16 17" key="1">
    <citation type="submission" date="2019-07" db="EMBL/GenBank/DDBJ databases">
        <title>Quadrisphaera sp. strain DD2A genome sequencing and assembly.</title>
        <authorList>
            <person name="Kim I."/>
        </authorList>
    </citation>
    <scope>NUCLEOTIDE SEQUENCE [LARGE SCALE GENOMIC DNA]</scope>
    <source>
        <strain evidence="16 17">DD2A</strain>
    </source>
</reference>
<feature type="transmembrane region" description="Helical" evidence="12">
    <location>
        <begin position="333"/>
        <end position="352"/>
    </location>
</feature>
<evidence type="ECO:0000313" key="17">
    <source>
        <dbReference type="Proteomes" id="UP000321234"/>
    </source>
</evidence>
<feature type="domain" description="Arabinofuranosyltransferase central" evidence="13">
    <location>
        <begin position="326"/>
        <end position="833"/>
    </location>
</feature>
<evidence type="ECO:0000259" key="13">
    <source>
        <dbReference type="Pfam" id="PF04602"/>
    </source>
</evidence>
<evidence type="ECO:0000256" key="1">
    <source>
        <dbReference type="ARBA" id="ARBA00003001"/>
    </source>
</evidence>
<feature type="transmembrane region" description="Helical" evidence="12">
    <location>
        <begin position="743"/>
        <end position="763"/>
    </location>
</feature>
<evidence type="ECO:0000256" key="12">
    <source>
        <dbReference type="SAM" id="Phobius"/>
    </source>
</evidence>
<keyword evidence="7 12" id="KW-0812">Transmembrane</keyword>
<evidence type="ECO:0000256" key="9">
    <source>
        <dbReference type="ARBA" id="ARBA00023136"/>
    </source>
</evidence>
<name>A0A5C8ZJL5_9ACTN</name>
<proteinExistence type="inferred from homology"/>
<dbReference type="InterPro" id="IPR032731">
    <property type="entry name" value="Arabino_trans_C"/>
</dbReference>
<evidence type="ECO:0000256" key="3">
    <source>
        <dbReference type="ARBA" id="ARBA00008195"/>
    </source>
</evidence>
<accession>A0A5C8ZJL5</accession>
<dbReference type="Gene3D" id="2.60.120.610">
    <property type="entry name" value="arabinofuranosyltransferase like domain"/>
    <property type="match status" value="1"/>
</dbReference>
<dbReference type="OrthoDB" id="4668961at2"/>